<evidence type="ECO:0000313" key="9">
    <source>
        <dbReference type="EMBL" id="KAK2161044.1"/>
    </source>
</evidence>
<feature type="compositionally biased region" description="Low complexity" evidence="7">
    <location>
        <begin position="566"/>
        <end position="589"/>
    </location>
</feature>
<reference evidence="9" key="1">
    <citation type="journal article" date="2023" name="Mol. Biol. Evol.">
        <title>Third-Generation Sequencing Reveals the Adaptive Role of the Epigenome in Three Deep-Sea Polychaetes.</title>
        <authorList>
            <person name="Perez M."/>
            <person name="Aroh O."/>
            <person name="Sun Y."/>
            <person name="Lan Y."/>
            <person name="Juniper S.K."/>
            <person name="Young C.R."/>
            <person name="Angers B."/>
            <person name="Qian P.Y."/>
        </authorList>
    </citation>
    <scope>NUCLEOTIDE SEQUENCE</scope>
    <source>
        <strain evidence="9">P08H-3</strain>
    </source>
</reference>
<dbReference type="AlphaFoldDB" id="A0AAD9JXE2"/>
<dbReference type="PANTHER" id="PTHR10825:SF72">
    <property type="entry name" value="UBIQUITIN-LIKE DOMAIN-CONTAINING PROTEIN"/>
    <property type="match status" value="1"/>
</dbReference>
<dbReference type="Proteomes" id="UP001208570">
    <property type="component" value="Unassembled WGS sequence"/>
</dbReference>
<dbReference type="PROSITE" id="PS50089">
    <property type="entry name" value="ZF_RING_2"/>
    <property type="match status" value="1"/>
</dbReference>
<proteinExistence type="predicted"/>
<dbReference type="Pfam" id="PF13923">
    <property type="entry name" value="zf-C3HC4_2"/>
    <property type="match status" value="1"/>
</dbReference>
<feature type="compositionally biased region" description="Basic and acidic residues" evidence="7">
    <location>
        <begin position="299"/>
        <end position="323"/>
    </location>
</feature>
<evidence type="ECO:0000313" key="10">
    <source>
        <dbReference type="Proteomes" id="UP001208570"/>
    </source>
</evidence>
<evidence type="ECO:0000256" key="7">
    <source>
        <dbReference type="SAM" id="MobiDB-lite"/>
    </source>
</evidence>
<dbReference type="Gene3D" id="3.10.20.90">
    <property type="entry name" value="Phosphatidylinositol 3-kinase Catalytic Subunit, Chain A, domain 1"/>
    <property type="match status" value="1"/>
</dbReference>
<feature type="compositionally biased region" description="Polar residues" evidence="7">
    <location>
        <begin position="497"/>
        <end position="512"/>
    </location>
</feature>
<dbReference type="GO" id="GO:0008270">
    <property type="term" value="F:zinc ion binding"/>
    <property type="evidence" value="ECO:0007669"/>
    <property type="project" value="UniProtKB-KW"/>
</dbReference>
<evidence type="ECO:0000256" key="3">
    <source>
        <dbReference type="ARBA" id="ARBA00022771"/>
    </source>
</evidence>
<dbReference type="InterPro" id="IPR001841">
    <property type="entry name" value="Znf_RING"/>
</dbReference>
<name>A0AAD9JXE2_9ANNE</name>
<evidence type="ECO:0000256" key="4">
    <source>
        <dbReference type="ARBA" id="ARBA00022833"/>
    </source>
</evidence>
<evidence type="ECO:0000256" key="5">
    <source>
        <dbReference type="ARBA" id="ARBA00023242"/>
    </source>
</evidence>
<keyword evidence="4" id="KW-0862">Zinc</keyword>
<accession>A0AAD9JXE2</accession>
<comment type="caution">
    <text evidence="9">The sequence shown here is derived from an EMBL/GenBank/DDBJ whole genome shotgun (WGS) entry which is preliminary data.</text>
</comment>
<dbReference type="InterPro" id="IPR032443">
    <property type="entry name" value="RAWUL"/>
</dbReference>
<evidence type="ECO:0000259" key="8">
    <source>
        <dbReference type="PROSITE" id="PS50089"/>
    </source>
</evidence>
<feature type="compositionally biased region" description="Basic residues" evidence="7">
    <location>
        <begin position="642"/>
        <end position="659"/>
    </location>
</feature>
<feature type="region of interest" description="Disordered" evidence="7">
    <location>
        <begin position="346"/>
        <end position="519"/>
    </location>
</feature>
<keyword evidence="10" id="KW-1185">Reference proteome</keyword>
<dbReference type="GO" id="GO:0035102">
    <property type="term" value="C:PRC1 complex"/>
    <property type="evidence" value="ECO:0007669"/>
    <property type="project" value="TreeGrafter"/>
</dbReference>
<organism evidence="9 10">
    <name type="scientific">Paralvinella palmiformis</name>
    <dbReference type="NCBI Taxonomy" id="53620"/>
    <lineage>
        <taxon>Eukaryota</taxon>
        <taxon>Metazoa</taxon>
        <taxon>Spiralia</taxon>
        <taxon>Lophotrochozoa</taxon>
        <taxon>Annelida</taxon>
        <taxon>Polychaeta</taxon>
        <taxon>Sedentaria</taxon>
        <taxon>Canalipalpata</taxon>
        <taxon>Terebellida</taxon>
        <taxon>Terebelliformia</taxon>
        <taxon>Alvinellidae</taxon>
        <taxon>Paralvinella</taxon>
    </lineage>
</organism>
<evidence type="ECO:0000256" key="6">
    <source>
        <dbReference type="PROSITE-ProRule" id="PRU00175"/>
    </source>
</evidence>
<dbReference type="InterPro" id="IPR017907">
    <property type="entry name" value="Znf_RING_CS"/>
</dbReference>
<feature type="region of interest" description="Disordered" evidence="7">
    <location>
        <begin position="563"/>
        <end position="594"/>
    </location>
</feature>
<feature type="region of interest" description="Disordered" evidence="7">
    <location>
        <begin position="275"/>
        <end position="333"/>
    </location>
</feature>
<feature type="compositionally biased region" description="Basic and acidic residues" evidence="7">
    <location>
        <begin position="469"/>
        <end position="493"/>
    </location>
</feature>
<dbReference type="InterPro" id="IPR013083">
    <property type="entry name" value="Znf_RING/FYVE/PHD"/>
</dbReference>
<dbReference type="PROSITE" id="PS00518">
    <property type="entry name" value="ZF_RING_1"/>
    <property type="match status" value="1"/>
</dbReference>
<dbReference type="Pfam" id="PF16207">
    <property type="entry name" value="RAWUL"/>
    <property type="match status" value="1"/>
</dbReference>
<keyword evidence="3 6" id="KW-0863">Zinc-finger</keyword>
<dbReference type="FunFam" id="3.30.40.10:FF:000122">
    <property type="entry name" value="polycomb group RING finger protein 1"/>
    <property type="match status" value="1"/>
</dbReference>
<keyword evidence="2" id="KW-0479">Metal-binding</keyword>
<dbReference type="GO" id="GO:1990841">
    <property type="term" value="F:promoter-specific chromatin binding"/>
    <property type="evidence" value="ECO:0007669"/>
    <property type="project" value="TreeGrafter"/>
</dbReference>
<feature type="domain" description="RING-type" evidence="8">
    <location>
        <begin position="18"/>
        <end position="57"/>
    </location>
</feature>
<dbReference type="SUPFAM" id="SSF57850">
    <property type="entry name" value="RING/U-box"/>
    <property type="match status" value="1"/>
</dbReference>
<comment type="subcellular location">
    <subcellularLocation>
        <location evidence="1">Nucleus</location>
    </subcellularLocation>
</comment>
<sequence>MHSTTRLQLRELNPHLLCVLCGGYLIDATTIIECIHSFCRTCIIKYLESSKYCPICDVQVHKTKPLLNVRSDKTLQTLVYKLVPSLFKEEMRRRREFYAAHPDQGIQSTLSLNASELRGEVEVGDDINTKRDEEQISLCLQSCDKLPPYHNEHLCSARTSDNGQILDRRYLLCPSNVTIGHLKKLIRLKFDLPTTYRVDIFYSDEGLRDSYTLLDVAHVYAWRRVDPLKLYYIMHDRSLSQLHLSPPSVKSSSRPSKDNRVLNKRGLSLYTIRMSVSDNENNDNRPKNGVDSEPVATRTETRNSVDGTGVREEVGGQSEREENNSIQVTAASDIGKEDVNCDTVVTVMGQGDDGDDDNDDNHHQVSDTNDMCTAAEGTNVPDEGGGGGGDDEDNNVKESTSAITDVGNCGNTDDDVSKHDNSGVNQRPDDDTIQEVTDVNKNDKSSPEVATVNSTTDCDSTANGSCTSRDADLTDEAKEDGVSDQNRSEKDVDIGEGQTNGQTTSVSDNTSGGKLLAEVDSPGGVVRSVRPTRILSTQSNNNNIVVNSVNDVCMAGLLPDKDQSLSTSTTTTTTTTTNNNNNHSNRTVTPTNGRLNQADINKVGLLPRCFTNIGGRGRGLGLGQRWLLPNSLTSHHQQQQQQHHHQQQHQQHQRFHHQRSTSPRYVTMADGQQYPVLFVGATDTVCPVTFSTGGVPVLANALTAAGRSPSHHRQQHYFIPSSGGHVIVPPPPPSSGVGHACDSSVTTSGETAAKFSGKGELNGEVLAMNGHQRAMVWKKSGSPANISAETGDLVKSDVVGMKLSNGREPLCKLNRKRNRRDDAIECKPSKVARTNVTGLGVDDEETLRGIGGNMAVTNVTLEKHVTPKA</sequence>
<feature type="region of interest" description="Disordered" evidence="7">
    <location>
        <begin position="632"/>
        <end position="662"/>
    </location>
</feature>
<protein>
    <recommendedName>
        <fullName evidence="8">RING-type domain-containing protein</fullName>
    </recommendedName>
</protein>
<evidence type="ECO:0000256" key="2">
    <source>
        <dbReference type="ARBA" id="ARBA00022723"/>
    </source>
</evidence>
<dbReference type="SMART" id="SM00184">
    <property type="entry name" value="RING"/>
    <property type="match status" value="1"/>
</dbReference>
<dbReference type="Gene3D" id="3.30.40.10">
    <property type="entry name" value="Zinc/RING finger domain, C3HC4 (zinc finger)"/>
    <property type="match status" value="1"/>
</dbReference>
<dbReference type="PANTHER" id="PTHR10825">
    <property type="entry name" value="RING FINGER DOMAIN-CONTAINING, POLYCOMB GROUP COMPONENT"/>
    <property type="match status" value="1"/>
</dbReference>
<feature type="compositionally biased region" description="Polar residues" evidence="7">
    <location>
        <begin position="451"/>
        <end position="468"/>
    </location>
</feature>
<evidence type="ECO:0000256" key="1">
    <source>
        <dbReference type="ARBA" id="ARBA00004123"/>
    </source>
</evidence>
<dbReference type="EMBL" id="JAODUP010000122">
    <property type="protein sequence ID" value="KAK2161044.1"/>
    <property type="molecule type" value="Genomic_DNA"/>
</dbReference>
<dbReference type="CDD" id="cd16736">
    <property type="entry name" value="RING-HC_PCGF4"/>
    <property type="match status" value="1"/>
</dbReference>
<dbReference type="GO" id="GO:0000122">
    <property type="term" value="P:negative regulation of transcription by RNA polymerase II"/>
    <property type="evidence" value="ECO:0007669"/>
    <property type="project" value="TreeGrafter"/>
</dbReference>
<keyword evidence="5" id="KW-0539">Nucleus</keyword>
<gene>
    <name evidence="9" type="ORF">LSH36_122g06025</name>
</gene>
<dbReference type="CDD" id="cd17082">
    <property type="entry name" value="RAWUL_PCGF2_like"/>
    <property type="match status" value="1"/>
</dbReference>